<organism evidence="5 6">
    <name type="scientific">Flavobacterium araucananum</name>
    <dbReference type="NCBI Taxonomy" id="946678"/>
    <lineage>
        <taxon>Bacteria</taxon>
        <taxon>Pseudomonadati</taxon>
        <taxon>Bacteroidota</taxon>
        <taxon>Flavobacteriia</taxon>
        <taxon>Flavobacteriales</taxon>
        <taxon>Flavobacteriaceae</taxon>
        <taxon>Flavobacterium</taxon>
    </lineage>
</organism>
<dbReference type="EMBL" id="MUGS01000005">
    <property type="protein sequence ID" value="OXG08758.1"/>
    <property type="molecule type" value="Genomic_DNA"/>
</dbReference>
<keyword evidence="6" id="KW-1185">Reference proteome</keyword>
<evidence type="ECO:0000313" key="6">
    <source>
        <dbReference type="Proteomes" id="UP000214684"/>
    </source>
</evidence>
<keyword evidence="3" id="KW-0808">Transferase</keyword>
<reference evidence="5 6" key="1">
    <citation type="submission" date="2016-11" db="EMBL/GenBank/DDBJ databases">
        <title>Whole genomes of Flavobacteriaceae.</title>
        <authorList>
            <person name="Stine C."/>
            <person name="Li C."/>
            <person name="Tadesse D."/>
        </authorList>
    </citation>
    <scope>NUCLEOTIDE SEQUENCE [LARGE SCALE GENOMIC DNA]</scope>
    <source>
        <strain evidence="5 6">DSM 24704</strain>
    </source>
</reference>
<comment type="caution">
    <text evidence="5">The sequence shown here is derived from an EMBL/GenBank/DDBJ whole genome shotgun (WGS) entry which is preliminary data.</text>
</comment>
<evidence type="ECO:0000256" key="3">
    <source>
        <dbReference type="ARBA" id="ARBA00022679"/>
    </source>
</evidence>
<dbReference type="Proteomes" id="UP000214684">
    <property type="component" value="Unassembled WGS sequence"/>
</dbReference>
<dbReference type="PANTHER" id="PTHR11929:SF194">
    <property type="entry name" value="ALPHA-(1,3)-FUCOSYLTRANSFERASE 10"/>
    <property type="match status" value="1"/>
</dbReference>
<dbReference type="SUPFAM" id="SSF53756">
    <property type="entry name" value="UDP-Glycosyltransferase/glycogen phosphorylase"/>
    <property type="match status" value="1"/>
</dbReference>
<name>A0A227PHI0_9FLAO</name>
<dbReference type="InterPro" id="IPR001503">
    <property type="entry name" value="Glyco_trans_10"/>
</dbReference>
<comment type="similarity">
    <text evidence="1">Belongs to the glycosyltransferase 10 family.</text>
</comment>
<dbReference type="RefSeq" id="WP_089478397.1">
    <property type="nucleotide sequence ID" value="NZ_MUGS01000005.1"/>
</dbReference>
<dbReference type="Pfam" id="PF00852">
    <property type="entry name" value="Glyco_transf_10"/>
    <property type="match status" value="1"/>
</dbReference>
<dbReference type="GO" id="GO:0008417">
    <property type="term" value="F:fucosyltransferase activity"/>
    <property type="evidence" value="ECO:0007669"/>
    <property type="project" value="InterPro"/>
</dbReference>
<protein>
    <recommendedName>
        <fullName evidence="4">Fucosyltransferase C-terminal domain-containing protein</fullName>
    </recommendedName>
</protein>
<evidence type="ECO:0000259" key="4">
    <source>
        <dbReference type="Pfam" id="PF00852"/>
    </source>
</evidence>
<dbReference type="GO" id="GO:0016020">
    <property type="term" value="C:membrane"/>
    <property type="evidence" value="ECO:0007669"/>
    <property type="project" value="InterPro"/>
</dbReference>
<sequence length="352" mass="41932">MNNINVSVIIDSFYQNNQLFNENNTQVNRDDCFRPWIELKKSLEQDKIFLNTVDIMPIKDADIILFMNMPTLNDVNFKEALSLKKKIYCVVTELDLIHKPNSNINQMGLFDKIFTYQTNLIDNKKFFKINYSFDFKKQILEFDQSHMVSRSYFSTMIAGNKKLKHDNELYSKRVEIIKWFESNHTNQFDLYGLGWNKRRIFNRYVLNYSNLGFIGKLLSDYYITYKGSVEKKSDVLKKYKFSFCLENAIDTEGWITEKIFDSLFNGCIPIYLGASEIETFIDKSCFVNLRDFESFEELYDFLTNMDKETYNNYLSNIKKFIERKAEDNEYEFGIPYFIKTIKNQIIESNKIN</sequence>
<accession>A0A227PHI0</accession>
<gene>
    <name evidence="5" type="ORF">B0A64_04855</name>
</gene>
<dbReference type="Gene3D" id="3.40.50.11660">
    <property type="entry name" value="Glycosyl transferase family 10, C-terminal domain"/>
    <property type="match status" value="1"/>
</dbReference>
<proteinExistence type="inferred from homology"/>
<feature type="domain" description="Fucosyltransferase C-terminal" evidence="4">
    <location>
        <begin position="206"/>
        <end position="321"/>
    </location>
</feature>
<keyword evidence="2" id="KW-0328">Glycosyltransferase</keyword>
<evidence type="ECO:0000313" key="5">
    <source>
        <dbReference type="EMBL" id="OXG08758.1"/>
    </source>
</evidence>
<dbReference type="AlphaFoldDB" id="A0A227PHI0"/>
<dbReference type="OrthoDB" id="9791032at2"/>
<dbReference type="InterPro" id="IPR038577">
    <property type="entry name" value="GT10-like_C_sf"/>
</dbReference>
<evidence type="ECO:0000256" key="2">
    <source>
        <dbReference type="ARBA" id="ARBA00022676"/>
    </source>
</evidence>
<evidence type="ECO:0000256" key="1">
    <source>
        <dbReference type="ARBA" id="ARBA00008919"/>
    </source>
</evidence>
<dbReference type="PANTHER" id="PTHR11929">
    <property type="entry name" value="ALPHA- 1,3 -FUCOSYLTRANSFERASE"/>
    <property type="match status" value="1"/>
</dbReference>
<dbReference type="InterPro" id="IPR055270">
    <property type="entry name" value="Glyco_tran_10_C"/>
</dbReference>